<proteinExistence type="predicted"/>
<evidence type="ECO:0000313" key="3">
    <source>
        <dbReference type="Proteomes" id="UP000682892"/>
    </source>
</evidence>
<name>A0A1S4FKG3_AEDAE</name>
<dbReference type="OMA" id="IYQQKHK"/>
<feature type="chain" id="PRO_5036495656" evidence="1">
    <location>
        <begin position="23"/>
        <end position="365"/>
    </location>
</feature>
<dbReference type="HOGENOM" id="CLU_666017_0_0_1"/>
<dbReference type="AlphaFoldDB" id="A0A1S4FKG3"/>
<evidence type="ECO:0000313" key="2">
    <source>
        <dbReference type="EMBL" id="EAT39406.1"/>
    </source>
</evidence>
<keyword evidence="1" id="KW-0732">Signal</keyword>
<feature type="signal peptide" evidence="1">
    <location>
        <begin position="1"/>
        <end position="22"/>
    </location>
</feature>
<reference evidence="2" key="1">
    <citation type="submission" date="2005-10" db="EMBL/GenBank/DDBJ databases">
        <authorList>
            <person name="Loftus B.J."/>
            <person name="Nene V.M."/>
            <person name="Hannick L.I."/>
            <person name="Bidwell S."/>
            <person name="Haas B."/>
            <person name="Amedeo P."/>
            <person name="Orvis J."/>
            <person name="Wortman J.R."/>
            <person name="White O.R."/>
            <person name="Salzberg S."/>
            <person name="Shumway M."/>
            <person name="Koo H."/>
            <person name="Zhao Y."/>
            <person name="Holmes M."/>
            <person name="Miller J."/>
            <person name="Schatz M."/>
            <person name="Pop M."/>
            <person name="Pai G."/>
            <person name="Utterback T."/>
            <person name="Rogers Y.-H."/>
            <person name="Kravitz S."/>
            <person name="Fraser C.M."/>
        </authorList>
    </citation>
    <scope>NUCLEOTIDE SEQUENCE</scope>
    <source>
        <strain evidence="2">Liverpool</strain>
    </source>
</reference>
<protein>
    <submittedName>
        <fullName evidence="2">AAEL008799-PA</fullName>
    </submittedName>
</protein>
<gene>
    <name evidence="2" type="ORF">AaeL_AAEL008799</name>
</gene>
<evidence type="ECO:0000256" key="1">
    <source>
        <dbReference type="SAM" id="SignalP"/>
    </source>
</evidence>
<reference evidence="2" key="2">
    <citation type="journal article" date="2007" name="Science">
        <title>Genome sequence of Aedes aegypti, a major arbovirus vector.</title>
        <authorList>
            <person name="Nene V."/>
            <person name="Wortman J.R."/>
            <person name="Lawson D."/>
            <person name="Haas B."/>
            <person name="Kodira C."/>
            <person name="Tu Z.J."/>
            <person name="Loftus B."/>
            <person name="Xi Z."/>
            <person name="Megy K."/>
            <person name="Grabherr M."/>
            <person name="Ren Q."/>
            <person name="Zdobnov E.M."/>
            <person name="Lobo N.F."/>
            <person name="Campbell K.S."/>
            <person name="Brown S.E."/>
            <person name="Bonaldo M.F."/>
            <person name="Zhu J."/>
            <person name="Sinkins S.P."/>
            <person name="Hogenkamp D.G."/>
            <person name="Amedeo P."/>
            <person name="Arensburger P."/>
            <person name="Atkinson P.W."/>
            <person name="Bidwell S."/>
            <person name="Biedler J."/>
            <person name="Birney E."/>
            <person name="Bruggner R.V."/>
            <person name="Costas J."/>
            <person name="Coy M.R."/>
            <person name="Crabtree J."/>
            <person name="Crawford M."/>
            <person name="Debruyn B."/>
            <person name="Decaprio D."/>
            <person name="Eiglmeier K."/>
            <person name="Eisenstadt E."/>
            <person name="El-Dorry H."/>
            <person name="Gelbart W.M."/>
            <person name="Gomes S.L."/>
            <person name="Hammond M."/>
            <person name="Hannick L.I."/>
            <person name="Hogan J.R."/>
            <person name="Holmes M.H."/>
            <person name="Jaffe D."/>
            <person name="Johnston J.S."/>
            <person name="Kennedy R.C."/>
            <person name="Koo H."/>
            <person name="Kravitz S."/>
            <person name="Kriventseva E.V."/>
            <person name="Kulp D."/>
            <person name="Labutti K."/>
            <person name="Lee E."/>
            <person name="Li S."/>
            <person name="Lovin D.D."/>
            <person name="Mao C."/>
            <person name="Mauceli E."/>
            <person name="Menck C.F."/>
            <person name="Miller J.R."/>
            <person name="Montgomery P."/>
            <person name="Mori A."/>
            <person name="Nascimento A.L."/>
            <person name="Naveira H.F."/>
            <person name="Nusbaum C."/>
            <person name="O'leary S."/>
            <person name="Orvis J."/>
            <person name="Pertea M."/>
            <person name="Quesneville H."/>
            <person name="Reidenbach K.R."/>
            <person name="Rogers Y.H."/>
            <person name="Roth C.W."/>
            <person name="Schneider J.R."/>
            <person name="Schatz M."/>
            <person name="Shumway M."/>
            <person name="Stanke M."/>
            <person name="Stinson E.O."/>
            <person name="Tubio J.M."/>
            <person name="Vanzee J.P."/>
            <person name="Verjovski-Almeida S."/>
            <person name="Werner D."/>
            <person name="White O."/>
            <person name="Wyder S."/>
            <person name="Zeng Q."/>
            <person name="Zhao Q."/>
            <person name="Zhao Y."/>
            <person name="Hill C.A."/>
            <person name="Raikhel A.S."/>
            <person name="Soares M.B."/>
            <person name="Knudson D.L."/>
            <person name="Lee N.H."/>
            <person name="Galagan J."/>
            <person name="Salzberg S.L."/>
            <person name="Paulsen I.T."/>
            <person name="Dimopoulos G."/>
            <person name="Collins F.H."/>
            <person name="Birren B."/>
            <person name="Fraser-Liggett C.M."/>
            <person name="Severson D.W."/>
        </authorList>
    </citation>
    <scope>NUCLEOTIDE SEQUENCE [LARGE SCALE GENOMIC DNA]</scope>
    <source>
        <strain evidence="2">Liverpool</strain>
    </source>
</reference>
<reference evidence="2" key="3">
    <citation type="submission" date="2012-09" db="EMBL/GenBank/DDBJ databases">
        <authorList>
            <consortium name="VectorBase"/>
        </authorList>
    </citation>
    <scope>NUCLEOTIDE SEQUENCE</scope>
    <source>
        <strain evidence="2">Liverpool</strain>
    </source>
</reference>
<organism evidence="2 3">
    <name type="scientific">Aedes aegypti</name>
    <name type="common">Yellowfever mosquito</name>
    <name type="synonym">Culex aegypti</name>
    <dbReference type="NCBI Taxonomy" id="7159"/>
    <lineage>
        <taxon>Eukaryota</taxon>
        <taxon>Metazoa</taxon>
        <taxon>Ecdysozoa</taxon>
        <taxon>Arthropoda</taxon>
        <taxon>Hexapoda</taxon>
        <taxon>Insecta</taxon>
        <taxon>Pterygota</taxon>
        <taxon>Neoptera</taxon>
        <taxon>Endopterygota</taxon>
        <taxon>Diptera</taxon>
        <taxon>Nematocera</taxon>
        <taxon>Culicoidea</taxon>
        <taxon>Culicidae</taxon>
        <taxon>Culicinae</taxon>
        <taxon>Aedini</taxon>
        <taxon>Aedes</taxon>
        <taxon>Stegomyia</taxon>
    </lineage>
</organism>
<sequence>MKNSIFLVLSCVVIFVARQTEAKPQGPAHVTDRCCNNCVPCRASFNVEKPVDPECPPPKNYSYNVQVIDPHCPCQKFETLDANVEKPVDPPCPKKLRLSARVEHNPKDCECPLCQYGNIFNMSLNDASETEHYCTNKSYHQVLSRNKLYEFRSSGNSVHEEFEFDYCFPRKRYKRTTADKVNCNDLVKLGYICQCVPDDGTGCLSVSHGGEPFVGSPFQDPDEKEVYVGSAKPPSFELIRRHITPILVANDGKTALQDVRDLAEVYYEIYRRHNEKNLTIPIKYGTKTVEKHSEGLRTYDIEPVEGRYNPSALDKISHFSNHMFGEIVDRVKKLQQLPRLFPFRQNRQSQRLQRNSNRRELRDSS</sequence>
<dbReference type="OrthoDB" id="7735163at2759"/>
<dbReference type="EMBL" id="CH477534">
    <property type="protein sequence ID" value="EAT39406.1"/>
    <property type="molecule type" value="Genomic_DNA"/>
</dbReference>
<dbReference type="KEGG" id="aag:5571088"/>
<accession>A0A1S4FKG3</accession>
<dbReference type="Proteomes" id="UP000682892">
    <property type="component" value="Unassembled WGS sequence"/>
</dbReference>